<evidence type="ECO:0000256" key="3">
    <source>
        <dbReference type="ARBA" id="ARBA00023082"/>
    </source>
</evidence>
<sequence>MPQRNFELLKKSDPAALEKIHAQYSRRIFWMGRRIIDDDFVVENLVQDTFLKLWERRETIENPMHILFFLQYVMKKSCYSHYYKPRNKFFRTVKSLESFENFQDYLAGYDPAEAARNISDQEIQQKFLDLIDTVLPLIKHEKRQLINLCLKYGFRYKHIAQIMGKGTTETVNEVKRAIEDIKKIVDGRDRFERKLQQVEPKALQNKLTEIQLQVLQMRFEMNRSFAAIAKELNLSQKEVHQEFMTAYTFTQKQQLHSL</sequence>
<dbReference type="OrthoDB" id="1100095at2"/>
<keyword evidence="2" id="KW-0805">Transcription regulation</keyword>
<name>A0A3P1AL14_9FLAO</name>
<evidence type="ECO:0000256" key="1">
    <source>
        <dbReference type="ARBA" id="ARBA00010641"/>
    </source>
</evidence>
<dbReference type="GO" id="GO:0016987">
    <property type="term" value="F:sigma factor activity"/>
    <property type="evidence" value="ECO:0007669"/>
    <property type="project" value="UniProtKB-KW"/>
</dbReference>
<keyword evidence="4" id="KW-0804">Transcription</keyword>
<evidence type="ECO:0000256" key="4">
    <source>
        <dbReference type="ARBA" id="ARBA00023163"/>
    </source>
</evidence>
<dbReference type="Gene3D" id="1.10.1740.10">
    <property type="match status" value="1"/>
</dbReference>
<evidence type="ECO:0000313" key="7">
    <source>
        <dbReference type="Proteomes" id="UP000268372"/>
    </source>
</evidence>
<feature type="domain" description="RNA polymerase sigma-70 region 4" evidence="5">
    <location>
        <begin position="206"/>
        <end position="241"/>
    </location>
</feature>
<dbReference type="EMBL" id="RQTJ01000054">
    <property type="protein sequence ID" value="RRA89360.1"/>
    <property type="molecule type" value="Genomic_DNA"/>
</dbReference>
<dbReference type="RefSeq" id="WP_124900547.1">
    <property type="nucleotide sequence ID" value="NZ_RQTJ01000054.1"/>
</dbReference>
<dbReference type="NCBIfam" id="TIGR02937">
    <property type="entry name" value="sigma70-ECF"/>
    <property type="match status" value="1"/>
</dbReference>
<dbReference type="SUPFAM" id="SSF88659">
    <property type="entry name" value="Sigma3 and sigma4 domains of RNA polymerase sigma factors"/>
    <property type="match status" value="1"/>
</dbReference>
<protein>
    <submittedName>
        <fullName evidence="6">Sigma-70 family RNA polymerase sigma factor</fullName>
    </submittedName>
</protein>
<dbReference type="Proteomes" id="UP000268372">
    <property type="component" value="Unassembled WGS sequence"/>
</dbReference>
<dbReference type="InterPro" id="IPR013324">
    <property type="entry name" value="RNA_pol_sigma_r3/r4-like"/>
</dbReference>
<accession>A0A3P1AL14</accession>
<dbReference type="InterPro" id="IPR014284">
    <property type="entry name" value="RNA_pol_sigma-70_dom"/>
</dbReference>
<comment type="similarity">
    <text evidence="1">Belongs to the sigma-70 factor family. ECF subfamily.</text>
</comment>
<gene>
    <name evidence="6" type="ORF">EG242_14275</name>
</gene>
<keyword evidence="7" id="KW-1185">Reference proteome</keyword>
<evidence type="ECO:0000313" key="6">
    <source>
        <dbReference type="EMBL" id="RRA89360.1"/>
    </source>
</evidence>
<dbReference type="AlphaFoldDB" id="A0A3P1AL14"/>
<dbReference type="InterPro" id="IPR007630">
    <property type="entry name" value="RNA_pol_sigma70_r4"/>
</dbReference>
<dbReference type="Pfam" id="PF04545">
    <property type="entry name" value="Sigma70_r4"/>
    <property type="match status" value="1"/>
</dbReference>
<proteinExistence type="inferred from homology"/>
<dbReference type="PANTHER" id="PTHR43133:SF46">
    <property type="entry name" value="RNA POLYMERASE SIGMA-70 FACTOR ECF SUBFAMILY"/>
    <property type="match status" value="1"/>
</dbReference>
<reference evidence="6 7" key="1">
    <citation type="submission" date="2018-11" db="EMBL/GenBank/DDBJ databases">
        <title>Flavobacterium sp. nov., YIM 102796 draft genome.</title>
        <authorList>
            <person name="Li G."/>
            <person name="Jiang Y."/>
        </authorList>
    </citation>
    <scope>NUCLEOTIDE SEQUENCE [LARGE SCALE GENOMIC DNA]</scope>
    <source>
        <strain evidence="6 7">YIM 102796</strain>
    </source>
</reference>
<comment type="caution">
    <text evidence="6">The sequence shown here is derived from an EMBL/GenBank/DDBJ whole genome shotgun (WGS) entry which is preliminary data.</text>
</comment>
<dbReference type="InterPro" id="IPR039425">
    <property type="entry name" value="RNA_pol_sigma-70-like"/>
</dbReference>
<evidence type="ECO:0000256" key="2">
    <source>
        <dbReference type="ARBA" id="ARBA00023015"/>
    </source>
</evidence>
<dbReference type="SUPFAM" id="SSF88946">
    <property type="entry name" value="Sigma2 domain of RNA polymerase sigma factors"/>
    <property type="match status" value="1"/>
</dbReference>
<organism evidence="6 7">
    <name type="scientific">Paenimyroides viscosum</name>
    <dbReference type="NCBI Taxonomy" id="2488729"/>
    <lineage>
        <taxon>Bacteria</taxon>
        <taxon>Pseudomonadati</taxon>
        <taxon>Bacteroidota</taxon>
        <taxon>Flavobacteriia</taxon>
        <taxon>Flavobacteriales</taxon>
        <taxon>Flavobacteriaceae</taxon>
        <taxon>Paenimyroides</taxon>
    </lineage>
</organism>
<dbReference type="PANTHER" id="PTHR43133">
    <property type="entry name" value="RNA POLYMERASE ECF-TYPE SIGMA FACTO"/>
    <property type="match status" value="1"/>
</dbReference>
<dbReference type="GO" id="GO:0006352">
    <property type="term" value="P:DNA-templated transcription initiation"/>
    <property type="evidence" value="ECO:0007669"/>
    <property type="project" value="InterPro"/>
</dbReference>
<evidence type="ECO:0000259" key="5">
    <source>
        <dbReference type="Pfam" id="PF04545"/>
    </source>
</evidence>
<keyword evidence="3" id="KW-0731">Sigma factor</keyword>
<dbReference type="InterPro" id="IPR013325">
    <property type="entry name" value="RNA_pol_sigma_r2"/>
</dbReference>